<keyword evidence="11" id="KW-1185">Reference proteome</keyword>
<comment type="subcellular location">
    <subcellularLocation>
        <location evidence="1">Cell membrane</location>
        <topology evidence="1">Multi-pass membrane protein</topology>
    </subcellularLocation>
</comment>
<evidence type="ECO:0000259" key="9">
    <source>
        <dbReference type="Pfam" id="PF21082"/>
    </source>
</evidence>
<dbReference type="Gene3D" id="1.10.287.1260">
    <property type="match status" value="1"/>
</dbReference>
<dbReference type="OrthoDB" id="9809206at2"/>
<feature type="domain" description="Mechanosensitive ion channel MscS C-terminal" evidence="9">
    <location>
        <begin position="456"/>
        <end position="536"/>
    </location>
</feature>
<dbReference type="PANTHER" id="PTHR30221">
    <property type="entry name" value="SMALL-CONDUCTANCE MECHANOSENSITIVE CHANNEL"/>
    <property type="match status" value="1"/>
</dbReference>
<protein>
    <submittedName>
        <fullName evidence="10">Mechanosensitive ion channel family protein</fullName>
    </submittedName>
</protein>
<dbReference type="InterPro" id="IPR045275">
    <property type="entry name" value="MscS_archaea/bacteria_type"/>
</dbReference>
<dbReference type="Proteomes" id="UP000270291">
    <property type="component" value="Unassembled WGS sequence"/>
</dbReference>
<feature type="transmembrane region" description="Helical" evidence="7">
    <location>
        <begin position="279"/>
        <end position="299"/>
    </location>
</feature>
<gene>
    <name evidence="10" type="ORF">EI293_09940</name>
</gene>
<proteinExistence type="inferred from homology"/>
<dbReference type="GO" id="GO:0005886">
    <property type="term" value="C:plasma membrane"/>
    <property type="evidence" value="ECO:0007669"/>
    <property type="project" value="UniProtKB-SubCell"/>
</dbReference>
<evidence type="ECO:0000259" key="8">
    <source>
        <dbReference type="Pfam" id="PF00924"/>
    </source>
</evidence>
<keyword evidence="4 7" id="KW-0812">Transmembrane</keyword>
<evidence type="ECO:0000256" key="2">
    <source>
        <dbReference type="ARBA" id="ARBA00008017"/>
    </source>
</evidence>
<dbReference type="InterPro" id="IPR006685">
    <property type="entry name" value="MscS_channel_2nd"/>
</dbReference>
<feature type="transmembrane region" description="Helical" evidence="7">
    <location>
        <begin position="335"/>
        <end position="353"/>
    </location>
</feature>
<dbReference type="SUPFAM" id="SSF82689">
    <property type="entry name" value="Mechanosensitive channel protein MscS (YggB), C-terminal domain"/>
    <property type="match status" value="1"/>
</dbReference>
<dbReference type="GO" id="GO:0008381">
    <property type="term" value="F:mechanosensitive monoatomic ion channel activity"/>
    <property type="evidence" value="ECO:0007669"/>
    <property type="project" value="InterPro"/>
</dbReference>
<evidence type="ECO:0000313" key="10">
    <source>
        <dbReference type="EMBL" id="RSK44817.1"/>
    </source>
</evidence>
<comment type="similarity">
    <text evidence="2">Belongs to the MscS (TC 1.A.23) family.</text>
</comment>
<dbReference type="EMBL" id="RWIU01000002">
    <property type="protein sequence ID" value="RSK44817.1"/>
    <property type="molecule type" value="Genomic_DNA"/>
</dbReference>
<name>A0A3R9PSB3_9BACT</name>
<keyword evidence="6 7" id="KW-0472">Membrane</keyword>
<dbReference type="InterPro" id="IPR010920">
    <property type="entry name" value="LSM_dom_sf"/>
</dbReference>
<keyword evidence="3" id="KW-1003">Cell membrane</keyword>
<reference evidence="10 11" key="1">
    <citation type="submission" date="2018-12" db="EMBL/GenBank/DDBJ databases">
        <authorList>
            <person name="Feng G."/>
            <person name="Zhu H."/>
        </authorList>
    </citation>
    <scope>NUCLEOTIDE SEQUENCE [LARGE SCALE GENOMIC DNA]</scope>
    <source>
        <strain evidence="10 11">LMG 26000</strain>
    </source>
</reference>
<dbReference type="AlphaFoldDB" id="A0A3R9PSB3"/>
<dbReference type="Gene3D" id="2.30.30.60">
    <property type="match status" value="1"/>
</dbReference>
<keyword evidence="5 7" id="KW-1133">Transmembrane helix</keyword>
<feature type="transmembrane region" description="Helical" evidence="7">
    <location>
        <begin position="176"/>
        <end position="196"/>
    </location>
</feature>
<dbReference type="InterPro" id="IPR049278">
    <property type="entry name" value="MS_channel_C"/>
</dbReference>
<dbReference type="Pfam" id="PF00924">
    <property type="entry name" value="MS_channel_2nd"/>
    <property type="match status" value="1"/>
</dbReference>
<evidence type="ECO:0000313" key="11">
    <source>
        <dbReference type="Proteomes" id="UP000270291"/>
    </source>
</evidence>
<evidence type="ECO:0000256" key="1">
    <source>
        <dbReference type="ARBA" id="ARBA00004651"/>
    </source>
</evidence>
<dbReference type="InterPro" id="IPR023408">
    <property type="entry name" value="MscS_beta-dom_sf"/>
</dbReference>
<evidence type="ECO:0000256" key="5">
    <source>
        <dbReference type="ARBA" id="ARBA00022989"/>
    </source>
</evidence>
<dbReference type="Gene3D" id="3.30.70.100">
    <property type="match status" value="1"/>
</dbReference>
<comment type="caution">
    <text evidence="10">The sequence shown here is derived from an EMBL/GenBank/DDBJ whole genome shotgun (WGS) entry which is preliminary data.</text>
</comment>
<evidence type="ECO:0000256" key="3">
    <source>
        <dbReference type="ARBA" id="ARBA00022475"/>
    </source>
</evidence>
<feature type="domain" description="Mechanosensitive ion channel MscS" evidence="8">
    <location>
        <begin position="379"/>
        <end position="443"/>
    </location>
</feature>
<dbReference type="InterPro" id="IPR011066">
    <property type="entry name" value="MscS_channel_C_sf"/>
</dbReference>
<accession>A0A3R9PSB3</accession>
<dbReference type="Pfam" id="PF21082">
    <property type="entry name" value="MS_channel_3rd"/>
    <property type="match status" value="1"/>
</dbReference>
<organism evidence="10 11">
    <name type="scientific">Hymenobacter perfusus</name>
    <dbReference type="NCBI Taxonomy" id="1236770"/>
    <lineage>
        <taxon>Bacteria</taxon>
        <taxon>Pseudomonadati</taxon>
        <taxon>Bacteroidota</taxon>
        <taxon>Cytophagia</taxon>
        <taxon>Cytophagales</taxon>
        <taxon>Hymenobacteraceae</taxon>
        <taxon>Hymenobacter</taxon>
    </lineage>
</organism>
<dbReference type="SUPFAM" id="SSF50182">
    <property type="entry name" value="Sm-like ribonucleoproteins"/>
    <property type="match status" value="1"/>
</dbReference>
<feature type="transmembrane region" description="Helical" evidence="7">
    <location>
        <begin position="365"/>
        <end position="391"/>
    </location>
</feature>
<sequence length="563" mass="61942">MGSVFFFALASNPVWQFWLSGNKSSYYLSTMRLSFLVGSIYLLLCTEVAAQTPDSLAAPVPTGAAVVLPPADTLFRVYGRVGSFGPKERAEAIARRLEGLLQAPLFSPDSLTVVDAEQDSEIVYGDQLLLSVGAAEAQALGQPRPAVARQYLAILRTRLATARQASSLPELLRRGGLALLTLLMLAGLIYGLNRFFRGINQRILRWRGSPIKPLIINGYELLTQERQLEVLRTLLKLLRLTLVLLTLYLALPLLFGLFPWTEGISRKLLGYVLGPVQRVVWSVVHYVPNLLTIVVIYFFTTYAVRLLRFLAGEVAAGKLVIEGFYPDWALPTFNLLRFALYVFMFIVIFPYLPGSDSPVFQGVSVLLGFIISFGSTSAIGNVIAGIVITYMRPYKVGDRVKIGDVTGDVLEKTLLVTRLRTIKNEDVTIPNSNILSGHTINYTAAAAHEGLILHTAVTIGYDVPWPKVHELLLAAARATEGVEAAPAPFVLQTSLDDFYVAYQLNAYTRLPHRQAGLYSLLHQHIQDEFARAGIEIMSPHYRATRTGAEAGSTIPPAPIGMQP</sequence>
<evidence type="ECO:0000256" key="7">
    <source>
        <dbReference type="SAM" id="Phobius"/>
    </source>
</evidence>
<feature type="transmembrane region" description="Helical" evidence="7">
    <location>
        <begin position="237"/>
        <end position="259"/>
    </location>
</feature>
<dbReference type="PANTHER" id="PTHR30221:SF18">
    <property type="entry name" value="SLL0590 PROTEIN"/>
    <property type="match status" value="1"/>
</dbReference>
<evidence type="ECO:0000256" key="6">
    <source>
        <dbReference type="ARBA" id="ARBA00023136"/>
    </source>
</evidence>
<evidence type="ECO:0000256" key="4">
    <source>
        <dbReference type="ARBA" id="ARBA00022692"/>
    </source>
</evidence>